<dbReference type="GO" id="GO:0043565">
    <property type="term" value="F:sequence-specific DNA binding"/>
    <property type="evidence" value="ECO:0007669"/>
    <property type="project" value="InterPro"/>
</dbReference>
<dbReference type="InterPro" id="IPR032783">
    <property type="entry name" value="AraC_lig"/>
</dbReference>
<dbReference type="PROSITE" id="PS01124">
    <property type="entry name" value="HTH_ARAC_FAMILY_2"/>
    <property type="match status" value="1"/>
</dbReference>
<dbReference type="EMBL" id="JAGKTC010000001">
    <property type="protein sequence ID" value="MBP3982877.1"/>
    <property type="molecule type" value="Genomic_DNA"/>
</dbReference>
<sequence length="306" mass="33584">MTDPLAELIALLRPARVMGKSISGAGRWGVRYAPFGHPGFCVVTDGACLLQVDGTDPLRLEAGDFVFLPATPGFVLSGFEAVEPRQIDPTAIAEQGHELRHGSFEGEPDVRMLGGYFVFDSPDTALLVALLPPVIHVRGEERFGVLVRLVREEAMQSKAGRELILTRLVEVLLIEALRAAPSDAAPAGLLRGLADERLALSIREMHRDPARAWTVEQLAKAAALSRSAYFQRFTRAVGMPPMEYLLAWRMAIAKDILDRQDLVIEKVAERVGYSSASTFSTAFARYVGRSPSGYARERRQLRSRAA</sequence>
<dbReference type="PROSITE" id="PS00041">
    <property type="entry name" value="HTH_ARAC_FAMILY_1"/>
    <property type="match status" value="1"/>
</dbReference>
<dbReference type="PANTHER" id="PTHR46796">
    <property type="entry name" value="HTH-TYPE TRANSCRIPTIONAL ACTIVATOR RHAS-RELATED"/>
    <property type="match status" value="1"/>
</dbReference>
<evidence type="ECO:0000256" key="1">
    <source>
        <dbReference type="ARBA" id="ARBA00023015"/>
    </source>
</evidence>
<dbReference type="InterPro" id="IPR018060">
    <property type="entry name" value="HTH_AraC"/>
</dbReference>
<dbReference type="AlphaFoldDB" id="A0A941AS46"/>
<evidence type="ECO:0000313" key="5">
    <source>
        <dbReference type="EMBL" id="MBP3982877.1"/>
    </source>
</evidence>
<protein>
    <submittedName>
        <fullName evidence="5">AraC family transcriptional regulator</fullName>
    </submittedName>
</protein>
<keyword evidence="2" id="KW-0238">DNA-binding</keyword>
<proteinExistence type="predicted"/>
<dbReference type="InterPro" id="IPR020449">
    <property type="entry name" value="Tscrpt_reg_AraC-type_HTH"/>
</dbReference>
<evidence type="ECO:0000259" key="4">
    <source>
        <dbReference type="PROSITE" id="PS01124"/>
    </source>
</evidence>
<feature type="domain" description="HTH araC/xylS-type" evidence="4">
    <location>
        <begin position="196"/>
        <end position="297"/>
    </location>
</feature>
<dbReference type="InterPro" id="IPR050204">
    <property type="entry name" value="AraC_XylS_family_regulators"/>
</dbReference>
<dbReference type="GO" id="GO:0003700">
    <property type="term" value="F:DNA-binding transcription factor activity"/>
    <property type="evidence" value="ECO:0007669"/>
    <property type="project" value="InterPro"/>
</dbReference>
<organism evidence="5 6">
    <name type="scientific">Pseudoxanthomonas helianthi</name>
    <dbReference type="NCBI Taxonomy" id="1453541"/>
    <lineage>
        <taxon>Bacteria</taxon>
        <taxon>Pseudomonadati</taxon>
        <taxon>Pseudomonadota</taxon>
        <taxon>Gammaproteobacteria</taxon>
        <taxon>Lysobacterales</taxon>
        <taxon>Lysobacteraceae</taxon>
        <taxon>Pseudoxanthomonas</taxon>
    </lineage>
</organism>
<name>A0A941AS46_9GAMM</name>
<keyword evidence="3" id="KW-0804">Transcription</keyword>
<dbReference type="SMART" id="SM00342">
    <property type="entry name" value="HTH_ARAC"/>
    <property type="match status" value="1"/>
</dbReference>
<reference evidence="5" key="1">
    <citation type="journal article" date="2016" name="Int. J. Syst. Evol. Microbiol.">
        <title>Pseudoxanthomonas helianthi sp. nov., isolated from roots of Jerusalem artichoke (Helianthus tuberosus).</title>
        <authorList>
            <person name="Kittiwongwattana C."/>
            <person name="Thawai C."/>
        </authorList>
    </citation>
    <scope>NUCLEOTIDE SEQUENCE</scope>
    <source>
        <strain evidence="5">110414</strain>
    </source>
</reference>
<dbReference type="PANTHER" id="PTHR46796:SF7">
    <property type="entry name" value="ARAC FAMILY TRANSCRIPTIONAL REGULATOR"/>
    <property type="match status" value="1"/>
</dbReference>
<dbReference type="InterPro" id="IPR018062">
    <property type="entry name" value="HTH_AraC-typ_CS"/>
</dbReference>
<evidence type="ECO:0000256" key="3">
    <source>
        <dbReference type="ARBA" id="ARBA00023163"/>
    </source>
</evidence>
<dbReference type="Pfam" id="PF12833">
    <property type="entry name" value="HTH_18"/>
    <property type="match status" value="1"/>
</dbReference>
<evidence type="ECO:0000256" key="2">
    <source>
        <dbReference type="ARBA" id="ARBA00023125"/>
    </source>
</evidence>
<dbReference type="PRINTS" id="PR00032">
    <property type="entry name" value="HTHARAC"/>
</dbReference>
<keyword evidence="1" id="KW-0805">Transcription regulation</keyword>
<accession>A0A941AS46</accession>
<comment type="caution">
    <text evidence="5">The sequence shown here is derived from an EMBL/GenBank/DDBJ whole genome shotgun (WGS) entry which is preliminary data.</text>
</comment>
<dbReference type="SUPFAM" id="SSF46689">
    <property type="entry name" value="Homeodomain-like"/>
    <property type="match status" value="2"/>
</dbReference>
<evidence type="ECO:0000313" key="6">
    <source>
        <dbReference type="Proteomes" id="UP000673447"/>
    </source>
</evidence>
<dbReference type="RefSeq" id="WP_210534759.1">
    <property type="nucleotide sequence ID" value="NZ_JAGKTC010000001.1"/>
</dbReference>
<keyword evidence="6" id="KW-1185">Reference proteome</keyword>
<dbReference type="InterPro" id="IPR009057">
    <property type="entry name" value="Homeodomain-like_sf"/>
</dbReference>
<gene>
    <name evidence="5" type="ORF">J5837_00450</name>
</gene>
<dbReference type="Pfam" id="PF12852">
    <property type="entry name" value="Cupin_6"/>
    <property type="match status" value="1"/>
</dbReference>
<dbReference type="Proteomes" id="UP000673447">
    <property type="component" value="Unassembled WGS sequence"/>
</dbReference>
<dbReference type="Gene3D" id="1.10.10.60">
    <property type="entry name" value="Homeodomain-like"/>
    <property type="match status" value="2"/>
</dbReference>
<reference evidence="5" key="2">
    <citation type="submission" date="2021-03" db="EMBL/GenBank/DDBJ databases">
        <authorList>
            <person name="Cao W."/>
        </authorList>
    </citation>
    <scope>NUCLEOTIDE SEQUENCE</scope>
    <source>
        <strain evidence="5">110414</strain>
    </source>
</reference>